<organism evidence="11">
    <name type="scientific">viral metagenome</name>
    <dbReference type="NCBI Taxonomy" id="1070528"/>
    <lineage>
        <taxon>unclassified sequences</taxon>
        <taxon>metagenomes</taxon>
        <taxon>organismal metagenomes</taxon>
    </lineage>
</organism>
<evidence type="ECO:0000256" key="3">
    <source>
        <dbReference type="ARBA" id="ARBA00022692"/>
    </source>
</evidence>
<sequence length="442" mass="50294">MNITMNFTIFKTIIFFIVAIFVIIFINKRYLNIYNTVQENTKYNLVNFPKYIFLYVPIIFWLASKANTFELSDGYFELYIKKMIASVDTHATSYSKNDLFVGGMSNIAIYIFSLLAISAGVGLGDEGVIIYSSICLLLYIYFKSKKILGLNDIYTELIIYLGHAIGFTIVYGSMISTFTYVLEHMIINKDINFFSNFGVMVCAIPFIYYLVGENDNLIKIDKLTFQSDHFGYITLFAVFMGVLSLLFFKSVNYLFDYVKNSKYNNYYVIAFGFLIAFIIKKLGFLTMGVGESAINEGFQAVVNQQKLKELEKTNNHVELEKLRKLEKEGKFDTLNRFNIYSVFGRIINCIVSIGSGLTGGLVIPTMTIGCGLGSVFSKYTPILPQNLMYLGMTSFLSPFLDAPVTSALVINKICNQPYETLPLSLCVSFISYFTYRFLKNKL</sequence>
<dbReference type="GO" id="GO:0005254">
    <property type="term" value="F:chloride channel activity"/>
    <property type="evidence" value="ECO:0007669"/>
    <property type="project" value="UniProtKB-KW"/>
</dbReference>
<keyword evidence="9" id="KW-0407">Ion channel</keyword>
<dbReference type="EMBL" id="MN738968">
    <property type="protein sequence ID" value="QHT33487.1"/>
    <property type="molecule type" value="Genomic_DNA"/>
</dbReference>
<dbReference type="SUPFAM" id="SSF81340">
    <property type="entry name" value="Clc chloride channel"/>
    <property type="match status" value="1"/>
</dbReference>
<feature type="transmembrane region" description="Helical" evidence="10">
    <location>
        <begin position="99"/>
        <end position="121"/>
    </location>
</feature>
<keyword evidence="6 10" id="KW-0472">Membrane</keyword>
<feature type="transmembrane region" description="Helical" evidence="10">
    <location>
        <begin position="346"/>
        <end position="367"/>
    </location>
</feature>
<evidence type="ECO:0000313" key="11">
    <source>
        <dbReference type="EMBL" id="QHT33487.1"/>
    </source>
</evidence>
<feature type="transmembrane region" description="Helical" evidence="10">
    <location>
        <begin position="263"/>
        <end position="279"/>
    </location>
</feature>
<feature type="transmembrane region" description="Helical" evidence="10">
    <location>
        <begin position="7"/>
        <end position="26"/>
    </location>
</feature>
<comment type="subcellular location">
    <subcellularLocation>
        <location evidence="1">Membrane</location>
        <topology evidence="1">Multi-pass membrane protein</topology>
    </subcellularLocation>
</comment>
<keyword evidence="8" id="KW-0868">Chloride</keyword>
<feature type="transmembrane region" description="Helical" evidence="10">
    <location>
        <begin position="193"/>
        <end position="211"/>
    </location>
</feature>
<feature type="transmembrane region" description="Helical" evidence="10">
    <location>
        <begin position="154"/>
        <end position="181"/>
    </location>
</feature>
<feature type="transmembrane region" description="Helical" evidence="10">
    <location>
        <begin position="127"/>
        <end position="142"/>
    </location>
</feature>
<evidence type="ECO:0000256" key="2">
    <source>
        <dbReference type="ARBA" id="ARBA00022448"/>
    </source>
</evidence>
<evidence type="ECO:0000256" key="10">
    <source>
        <dbReference type="SAM" id="Phobius"/>
    </source>
</evidence>
<protein>
    <submittedName>
        <fullName evidence="11">Uncharacterized protein</fullName>
    </submittedName>
</protein>
<feature type="transmembrane region" description="Helical" evidence="10">
    <location>
        <begin position="232"/>
        <end position="251"/>
    </location>
</feature>
<dbReference type="PANTHER" id="PTHR43427">
    <property type="entry name" value="CHLORIDE CHANNEL PROTEIN CLC-E"/>
    <property type="match status" value="1"/>
</dbReference>
<dbReference type="InterPro" id="IPR001807">
    <property type="entry name" value="ClC"/>
</dbReference>
<evidence type="ECO:0000256" key="5">
    <source>
        <dbReference type="ARBA" id="ARBA00023065"/>
    </source>
</evidence>
<evidence type="ECO:0000256" key="9">
    <source>
        <dbReference type="ARBA" id="ARBA00023303"/>
    </source>
</evidence>
<dbReference type="InterPro" id="IPR014743">
    <property type="entry name" value="Cl-channel_core"/>
</dbReference>
<keyword evidence="7" id="KW-0869">Chloride channel</keyword>
<keyword evidence="4 10" id="KW-1133">Transmembrane helix</keyword>
<dbReference type="InterPro" id="IPR050368">
    <property type="entry name" value="ClC-type_chloride_channel"/>
</dbReference>
<accession>A0A6C0EWK1</accession>
<dbReference type="AlphaFoldDB" id="A0A6C0EWK1"/>
<dbReference type="Pfam" id="PF00654">
    <property type="entry name" value="Voltage_CLC"/>
    <property type="match status" value="1"/>
</dbReference>
<dbReference type="PANTHER" id="PTHR43427:SF6">
    <property type="entry name" value="CHLORIDE CHANNEL PROTEIN CLC-E"/>
    <property type="match status" value="1"/>
</dbReference>
<dbReference type="GO" id="GO:0034707">
    <property type="term" value="C:chloride channel complex"/>
    <property type="evidence" value="ECO:0007669"/>
    <property type="project" value="UniProtKB-KW"/>
</dbReference>
<evidence type="ECO:0000256" key="7">
    <source>
        <dbReference type="ARBA" id="ARBA00023173"/>
    </source>
</evidence>
<keyword evidence="5" id="KW-0406">Ion transport</keyword>
<reference evidence="11" key="1">
    <citation type="journal article" date="2020" name="Nature">
        <title>Giant virus diversity and host interactions through global metagenomics.</title>
        <authorList>
            <person name="Schulz F."/>
            <person name="Roux S."/>
            <person name="Paez-Espino D."/>
            <person name="Jungbluth S."/>
            <person name="Walsh D.A."/>
            <person name="Denef V.J."/>
            <person name="McMahon K.D."/>
            <person name="Konstantinidis K.T."/>
            <person name="Eloe-Fadrosh E.A."/>
            <person name="Kyrpides N.C."/>
            <person name="Woyke T."/>
        </authorList>
    </citation>
    <scope>NUCLEOTIDE SEQUENCE</scope>
    <source>
        <strain evidence="11">GVMAG-M-3300009161-36</strain>
    </source>
</reference>
<proteinExistence type="predicted"/>
<name>A0A6C0EWK1_9ZZZZ</name>
<keyword evidence="2" id="KW-0813">Transport</keyword>
<dbReference type="Gene3D" id="1.10.3080.10">
    <property type="entry name" value="Clc chloride channel"/>
    <property type="match status" value="1"/>
</dbReference>
<dbReference type="PRINTS" id="PR00762">
    <property type="entry name" value="CLCHANNEL"/>
</dbReference>
<feature type="transmembrane region" description="Helical" evidence="10">
    <location>
        <begin position="46"/>
        <end position="63"/>
    </location>
</feature>
<evidence type="ECO:0000256" key="4">
    <source>
        <dbReference type="ARBA" id="ARBA00022989"/>
    </source>
</evidence>
<evidence type="ECO:0000256" key="1">
    <source>
        <dbReference type="ARBA" id="ARBA00004141"/>
    </source>
</evidence>
<keyword evidence="3 10" id="KW-0812">Transmembrane</keyword>
<evidence type="ECO:0000256" key="8">
    <source>
        <dbReference type="ARBA" id="ARBA00023214"/>
    </source>
</evidence>
<evidence type="ECO:0000256" key="6">
    <source>
        <dbReference type="ARBA" id="ARBA00023136"/>
    </source>
</evidence>